<protein>
    <submittedName>
        <fullName evidence="1">Uncharacterized protein</fullName>
    </submittedName>
</protein>
<name>C1KFB6_9CAUD</name>
<dbReference type="KEGG" id="vg:7750861"/>
<sequence length="93" mass="10630">MNTDELVSKIVTLQTAEKDIKDRISDYKKQLAEIVDKLPDKKYENEIATVTFTKGRLNRRVNYAGLEGYSELAYDRFVTESVGEPSLKITKKA</sequence>
<proteinExistence type="predicted"/>
<accession>C1KFB6</accession>
<organism evidence="1 2">
    <name type="scientific">Lactobacillus phage Lb338-1</name>
    <dbReference type="NCBI Taxonomy" id="2892342"/>
    <lineage>
        <taxon>Viruses</taxon>
        <taxon>Duplodnaviria</taxon>
        <taxon>Heunggongvirae</taxon>
        <taxon>Uroviricota</taxon>
        <taxon>Caudoviricetes</taxon>
        <taxon>Herelleviridae</taxon>
        <taxon>Mooreparkvirus</taxon>
        <taxon>Mooreparkvirus Lb3381</taxon>
    </lineage>
</organism>
<dbReference type="Proteomes" id="UP000001878">
    <property type="component" value="Segment"/>
</dbReference>
<keyword evidence="2" id="KW-1185">Reference proteome</keyword>
<gene>
    <name evidence="1" type="ORF">lb338_phage_6</name>
</gene>
<dbReference type="RefSeq" id="YP_002790685.1">
    <property type="nucleotide sequence ID" value="NC_012530.1"/>
</dbReference>
<dbReference type="EMBL" id="FJ822135">
    <property type="protein sequence ID" value="ACO36927.1"/>
    <property type="molecule type" value="Genomic_DNA"/>
</dbReference>
<dbReference type="GeneID" id="7750861"/>
<evidence type="ECO:0000313" key="2">
    <source>
        <dbReference type="Proteomes" id="UP000001878"/>
    </source>
</evidence>
<reference evidence="1 2" key="1">
    <citation type="journal article" date="2009" name="Gene">
        <title>Genome of a virulent bacteriophage Lb338-1 that lyses the probiotic Lactobacillus paracasei cheese strain.</title>
        <authorList>
            <person name="Alemayehu D."/>
            <person name="Ross R.P."/>
            <person name="O'Sullivan O."/>
            <person name="Coffey A."/>
            <person name="Stanton C."/>
            <person name="Fitzgerald G.F."/>
            <person name="McAuliffe O."/>
        </authorList>
    </citation>
    <scope>NUCLEOTIDE SEQUENCE [LARGE SCALE GENOMIC DNA]</scope>
    <source>
        <strain evidence="1">Lb338-1</strain>
    </source>
</reference>
<evidence type="ECO:0000313" key="1">
    <source>
        <dbReference type="EMBL" id="ACO36927.1"/>
    </source>
</evidence>